<comment type="similarity">
    <text evidence="5">Belongs to the group II decarboxylase family.</text>
</comment>
<evidence type="ECO:0000256" key="2">
    <source>
        <dbReference type="ARBA" id="ARBA00022898"/>
    </source>
</evidence>
<evidence type="ECO:0000256" key="4">
    <source>
        <dbReference type="PIRSR" id="PIRSR602129-50"/>
    </source>
</evidence>
<dbReference type="GO" id="GO:0008483">
    <property type="term" value="F:transaminase activity"/>
    <property type="evidence" value="ECO:0007669"/>
    <property type="project" value="UniProtKB-KW"/>
</dbReference>
<keyword evidence="2 4" id="KW-0663">Pyridoxal phosphate</keyword>
<evidence type="ECO:0000256" key="1">
    <source>
        <dbReference type="ARBA" id="ARBA00001933"/>
    </source>
</evidence>
<dbReference type="SUPFAM" id="SSF53383">
    <property type="entry name" value="PLP-dependent transferases"/>
    <property type="match status" value="1"/>
</dbReference>
<dbReference type="Pfam" id="PF00282">
    <property type="entry name" value="Pyridoxal_deC"/>
    <property type="match status" value="1"/>
</dbReference>
<keyword evidence="6" id="KW-0032">Aminotransferase</keyword>
<gene>
    <name evidence="6" type="ORF">GF339_16700</name>
</gene>
<dbReference type="GO" id="GO:0019752">
    <property type="term" value="P:carboxylic acid metabolic process"/>
    <property type="evidence" value="ECO:0007669"/>
    <property type="project" value="InterPro"/>
</dbReference>
<comment type="cofactor">
    <cofactor evidence="1 4 5">
        <name>pyridoxal 5'-phosphate</name>
        <dbReference type="ChEBI" id="CHEBI:597326"/>
    </cofactor>
</comment>
<evidence type="ECO:0000256" key="5">
    <source>
        <dbReference type="RuleBase" id="RU000382"/>
    </source>
</evidence>
<keyword evidence="6" id="KW-0808">Transferase</keyword>
<dbReference type="PROSITE" id="PS00392">
    <property type="entry name" value="DDC_GAD_HDC_YDC"/>
    <property type="match status" value="1"/>
</dbReference>
<dbReference type="GO" id="GO:0016831">
    <property type="term" value="F:carboxy-lyase activity"/>
    <property type="evidence" value="ECO:0007669"/>
    <property type="project" value="InterPro"/>
</dbReference>
<feature type="modified residue" description="N6-(pyridoxal phosphate)lysine" evidence="4">
    <location>
        <position position="259"/>
    </location>
</feature>
<dbReference type="EMBL" id="WJJP01000543">
    <property type="protein sequence ID" value="MBD3326229.1"/>
    <property type="molecule type" value="Genomic_DNA"/>
</dbReference>
<dbReference type="InterPro" id="IPR015421">
    <property type="entry name" value="PyrdxlP-dep_Trfase_major"/>
</dbReference>
<dbReference type="InterPro" id="IPR021115">
    <property type="entry name" value="Pyridoxal-P_BS"/>
</dbReference>
<dbReference type="PANTHER" id="PTHR42735:SF4">
    <property type="entry name" value="PYRIDOXAL PHOSPHATE-DEPENDENT DECARBOXYLASE FAMILY PROTEIN"/>
    <property type="match status" value="1"/>
</dbReference>
<dbReference type="InterPro" id="IPR002129">
    <property type="entry name" value="PyrdxlP-dep_de-COase"/>
</dbReference>
<dbReference type="GO" id="GO:0030170">
    <property type="term" value="F:pyridoxal phosphate binding"/>
    <property type="evidence" value="ECO:0007669"/>
    <property type="project" value="InterPro"/>
</dbReference>
<dbReference type="PANTHER" id="PTHR42735">
    <property type="match status" value="1"/>
</dbReference>
<dbReference type="AlphaFoldDB" id="A0A9D5JXP7"/>
<sequence>MTLETQSLTLLHEALERLDAGFSELPDVSVDVNMESLREALLDVAERMQDNYPYQHPLYAGQMLKPPHPIARLAYMLAMWMNPNNHALDGGRASSAMEKEAVANIARMFGWETHLGHLCGGGTMANMEALWIAGRLHPGKKIVASQQAHYTHQRISEVLHLPFKKIPCDAHARLDLNALEDALKAGDVGTVVATIGTTATGSVDPLPEILELQAKYGFRIHADAAYGGYFILAPNLTTTTRQAFDQLAEVDSLVVDPHKHGLQPYGCGCVLFKDPAVGKFYKHDSTYTYFSSAELHLGEISLECSRAGASAVALWATQRLLPMIPGGEFARGLQSCRNAALALFERIQGDQRFLTVFPPELDIVIWAPRADSASGISARSRALFEAAARENLHLAVAMFPSVMFEASWQQVHWDEEQAACLRSCLMKPEHLDWIEAIWDALERGMQAEGMVSPS</sequence>
<protein>
    <submittedName>
        <fullName evidence="6">Aminotransferase class I/II-fold pyridoxal phosphate-dependent enzyme</fullName>
    </submittedName>
</protein>
<dbReference type="InterPro" id="IPR050477">
    <property type="entry name" value="GrpII_AminoAcid_Decarb"/>
</dbReference>
<dbReference type="Gene3D" id="3.40.640.10">
    <property type="entry name" value="Type I PLP-dependent aspartate aminotransferase-like (Major domain)"/>
    <property type="match status" value="1"/>
</dbReference>
<evidence type="ECO:0000313" key="6">
    <source>
        <dbReference type="EMBL" id="MBD3326229.1"/>
    </source>
</evidence>
<dbReference type="InterPro" id="IPR015424">
    <property type="entry name" value="PyrdxlP-dep_Trfase"/>
</dbReference>
<organism evidence="6 7">
    <name type="scientific">candidate division KSB3 bacterium</name>
    <dbReference type="NCBI Taxonomy" id="2044937"/>
    <lineage>
        <taxon>Bacteria</taxon>
        <taxon>candidate division KSB3</taxon>
    </lineage>
</organism>
<accession>A0A9D5JXP7</accession>
<name>A0A9D5JXP7_9BACT</name>
<evidence type="ECO:0000256" key="3">
    <source>
        <dbReference type="ARBA" id="ARBA00023239"/>
    </source>
</evidence>
<evidence type="ECO:0000313" key="7">
    <source>
        <dbReference type="Proteomes" id="UP000649604"/>
    </source>
</evidence>
<reference evidence="6" key="1">
    <citation type="submission" date="2019-11" db="EMBL/GenBank/DDBJ databases">
        <title>Microbial mats filling the niche in hypersaline microbial mats.</title>
        <authorList>
            <person name="Wong H.L."/>
            <person name="Macleod F.I."/>
            <person name="White R.A. III"/>
            <person name="Burns B.P."/>
        </authorList>
    </citation>
    <scope>NUCLEOTIDE SEQUENCE</scope>
    <source>
        <strain evidence="6">Rbin_158</strain>
    </source>
</reference>
<keyword evidence="3 5" id="KW-0456">Lyase</keyword>
<proteinExistence type="inferred from homology"/>
<comment type="caution">
    <text evidence="6">The sequence shown here is derived from an EMBL/GenBank/DDBJ whole genome shotgun (WGS) entry which is preliminary data.</text>
</comment>
<dbReference type="Proteomes" id="UP000649604">
    <property type="component" value="Unassembled WGS sequence"/>
</dbReference>